<dbReference type="PANTHER" id="PTHR11358">
    <property type="entry name" value="ARGINASE/AGMATINASE"/>
    <property type="match status" value="1"/>
</dbReference>
<feature type="non-terminal residue" evidence="3">
    <location>
        <position position="140"/>
    </location>
</feature>
<dbReference type="Pfam" id="PF00491">
    <property type="entry name" value="Arginase"/>
    <property type="match status" value="1"/>
</dbReference>
<evidence type="ECO:0008006" key="4">
    <source>
        <dbReference type="Google" id="ProtNLM"/>
    </source>
</evidence>
<dbReference type="PANTHER" id="PTHR11358:SF26">
    <property type="entry name" value="GUANIDINO ACID HYDROLASE, MITOCHONDRIAL"/>
    <property type="match status" value="1"/>
</dbReference>
<dbReference type="GO" id="GO:0046872">
    <property type="term" value="F:metal ion binding"/>
    <property type="evidence" value="ECO:0007669"/>
    <property type="project" value="UniProtKB-KW"/>
</dbReference>
<dbReference type="SUPFAM" id="SSF52768">
    <property type="entry name" value="Arginase/deacetylase"/>
    <property type="match status" value="1"/>
</dbReference>
<reference evidence="3" key="1">
    <citation type="journal article" date="2014" name="Front. Microbiol.">
        <title>High frequency of phylogenetically diverse reductive dehalogenase-homologous genes in deep subseafloor sedimentary metagenomes.</title>
        <authorList>
            <person name="Kawai M."/>
            <person name="Futagami T."/>
            <person name="Toyoda A."/>
            <person name="Takaki Y."/>
            <person name="Nishi S."/>
            <person name="Hori S."/>
            <person name="Arai W."/>
            <person name="Tsubouchi T."/>
            <person name="Morono Y."/>
            <person name="Uchiyama I."/>
            <person name="Ito T."/>
            <person name="Fujiyama A."/>
            <person name="Inagaki F."/>
            <person name="Takami H."/>
        </authorList>
    </citation>
    <scope>NUCLEOTIDE SEQUENCE</scope>
    <source>
        <strain evidence="3">Expedition CK06-06</strain>
    </source>
</reference>
<dbReference type="InterPro" id="IPR006035">
    <property type="entry name" value="Ureohydrolase"/>
</dbReference>
<protein>
    <recommendedName>
        <fullName evidence="4">Agmatinase</fullName>
    </recommendedName>
</protein>
<proteinExistence type="predicted"/>
<dbReference type="AlphaFoldDB" id="X0TZY4"/>
<dbReference type="InterPro" id="IPR023696">
    <property type="entry name" value="Ureohydrolase_dom_sf"/>
</dbReference>
<evidence type="ECO:0000256" key="1">
    <source>
        <dbReference type="ARBA" id="ARBA00022723"/>
    </source>
</evidence>
<sequence>MSNTPFGGKDCNWTDYESAKIIVMPVPYDYTATWQKGADLGPEAIIEASAHVELYDIETDSEVHLHGIHTFELPYLPRSPEKLVQVIKQNFSSFTKDGKFPVMLGGNHSITPGAVQALKDNFSDLTVLQLDAHADLRESY</sequence>
<gene>
    <name evidence="3" type="ORF">S01H1_16423</name>
</gene>
<dbReference type="Gene3D" id="3.40.800.10">
    <property type="entry name" value="Ureohydrolase domain"/>
    <property type="match status" value="1"/>
</dbReference>
<dbReference type="PROSITE" id="PS51409">
    <property type="entry name" value="ARGINASE_2"/>
    <property type="match status" value="1"/>
</dbReference>
<accession>X0TZY4</accession>
<name>X0TZY4_9ZZZZ</name>
<keyword evidence="2" id="KW-0378">Hydrolase</keyword>
<dbReference type="EMBL" id="BARS01008641">
    <property type="protein sequence ID" value="GAF81730.1"/>
    <property type="molecule type" value="Genomic_DNA"/>
</dbReference>
<evidence type="ECO:0000313" key="3">
    <source>
        <dbReference type="EMBL" id="GAF81730.1"/>
    </source>
</evidence>
<keyword evidence="1" id="KW-0479">Metal-binding</keyword>
<dbReference type="GO" id="GO:0008783">
    <property type="term" value="F:agmatinase activity"/>
    <property type="evidence" value="ECO:0007669"/>
    <property type="project" value="TreeGrafter"/>
</dbReference>
<organism evidence="3">
    <name type="scientific">marine sediment metagenome</name>
    <dbReference type="NCBI Taxonomy" id="412755"/>
    <lineage>
        <taxon>unclassified sequences</taxon>
        <taxon>metagenomes</taxon>
        <taxon>ecological metagenomes</taxon>
    </lineage>
</organism>
<comment type="caution">
    <text evidence="3">The sequence shown here is derived from an EMBL/GenBank/DDBJ whole genome shotgun (WGS) entry which is preliminary data.</text>
</comment>
<dbReference type="GO" id="GO:0033389">
    <property type="term" value="P:putrescine biosynthetic process from arginine, via agmatine"/>
    <property type="evidence" value="ECO:0007669"/>
    <property type="project" value="TreeGrafter"/>
</dbReference>
<evidence type="ECO:0000256" key="2">
    <source>
        <dbReference type="ARBA" id="ARBA00022801"/>
    </source>
</evidence>